<name>A0A2N8ZAF5_9VIBR</name>
<dbReference type="Proteomes" id="UP000235828">
    <property type="component" value="Chromosome A"/>
</dbReference>
<dbReference type="InterPro" id="IPR008719">
    <property type="entry name" value="N2O_reductase_NosL"/>
</dbReference>
<dbReference type="GO" id="GO:0016853">
    <property type="term" value="F:isomerase activity"/>
    <property type="evidence" value="ECO:0007669"/>
    <property type="project" value="UniProtKB-KW"/>
</dbReference>
<proteinExistence type="predicted"/>
<dbReference type="Gene3D" id="3.30.70.2060">
    <property type="match status" value="1"/>
</dbReference>
<protein>
    <submittedName>
        <fullName evidence="1">Protein disulfide isomerase NosL family protein</fullName>
    </submittedName>
</protein>
<dbReference type="RefSeq" id="WP_102521655.1">
    <property type="nucleotide sequence ID" value="NZ_LT960611.1"/>
</dbReference>
<organism evidence="1 2">
    <name type="scientific">Vibrio tapetis subsp. tapetis</name>
    <dbReference type="NCBI Taxonomy" id="1671868"/>
    <lineage>
        <taxon>Bacteria</taxon>
        <taxon>Pseudomonadati</taxon>
        <taxon>Pseudomonadota</taxon>
        <taxon>Gammaproteobacteria</taxon>
        <taxon>Vibrionales</taxon>
        <taxon>Vibrionaceae</taxon>
        <taxon>Vibrio</taxon>
    </lineage>
</organism>
<dbReference type="AlphaFoldDB" id="A0A2N8ZAF5"/>
<evidence type="ECO:0000313" key="2">
    <source>
        <dbReference type="Proteomes" id="UP000235828"/>
    </source>
</evidence>
<keyword evidence="1" id="KW-0413">Isomerase</keyword>
<dbReference type="KEGG" id="vta:A0909"/>
<dbReference type="OrthoDB" id="982633at2"/>
<dbReference type="PANTHER" id="PTHR41247">
    <property type="entry name" value="HTH-TYPE TRANSCRIPTIONAL REPRESSOR YCNK"/>
    <property type="match status" value="1"/>
</dbReference>
<accession>A0A2N8ZAF5</accession>
<dbReference type="EMBL" id="LT960611">
    <property type="protein sequence ID" value="SON48888.1"/>
    <property type="molecule type" value="Genomic_DNA"/>
</dbReference>
<reference evidence="1 2" key="1">
    <citation type="submission" date="2017-10" db="EMBL/GenBank/DDBJ databases">
        <authorList>
            <person name="Banno H."/>
            <person name="Chua N.-H."/>
        </authorList>
    </citation>
    <scope>NUCLEOTIDE SEQUENCE [LARGE SCALE GENOMIC DNA]</scope>
    <source>
        <strain evidence="1">Vibrio tapetis CECT4600</strain>
    </source>
</reference>
<gene>
    <name evidence="1" type="ORF">VTAP4600_A0909</name>
</gene>
<dbReference type="PROSITE" id="PS51257">
    <property type="entry name" value="PROKAR_LIPOPROTEIN"/>
    <property type="match status" value="1"/>
</dbReference>
<dbReference type="Gene3D" id="3.30.70.2050">
    <property type="match status" value="1"/>
</dbReference>
<evidence type="ECO:0000313" key="1">
    <source>
        <dbReference type="EMBL" id="SON48888.1"/>
    </source>
</evidence>
<dbReference type="SUPFAM" id="SSF160387">
    <property type="entry name" value="NosL/MerB-like"/>
    <property type="match status" value="1"/>
</dbReference>
<sequence length="164" mass="18306">MKPFSFKKWSLLIVLFTALIGCSEEPQEKMARQAAAIESGDECHLCGMIISNFPGPKGESYQGANDNVMKFCSTRDLFAFLLQPENARQAREIFVHDMSKTPWLKPEDQYFIDARTAWYVIGSSETGAMGPTLASFSTKEDAESFKNTFGGEVHTFADITIDIL</sequence>
<dbReference type="Pfam" id="PF05573">
    <property type="entry name" value="NosL"/>
    <property type="match status" value="1"/>
</dbReference>
<keyword evidence="2" id="KW-1185">Reference proteome</keyword>
<dbReference type="PANTHER" id="PTHR41247:SF1">
    <property type="entry name" value="HTH-TYPE TRANSCRIPTIONAL REPRESSOR YCNK"/>
    <property type="match status" value="1"/>
</dbReference>